<dbReference type="InterPro" id="IPR007842">
    <property type="entry name" value="HEPN_dom"/>
</dbReference>
<dbReference type="Gene3D" id="1.20.120.330">
    <property type="entry name" value="Nucleotidyltransferases domain 2"/>
    <property type="match status" value="1"/>
</dbReference>
<dbReference type="SMART" id="SM00748">
    <property type="entry name" value="HEPN"/>
    <property type="match status" value="1"/>
</dbReference>
<dbReference type="RefSeq" id="WP_132978274.1">
    <property type="nucleotide sequence ID" value="NZ_SMAO01000009.1"/>
</dbReference>
<dbReference type="Proteomes" id="UP000295717">
    <property type="component" value="Unassembled WGS sequence"/>
</dbReference>
<name>A0A4R3MUX6_9GAMM</name>
<dbReference type="EMBL" id="SMAO01000009">
    <property type="protein sequence ID" value="TCT19296.1"/>
    <property type="molecule type" value="Genomic_DNA"/>
</dbReference>
<feature type="domain" description="HEPN" evidence="1">
    <location>
        <begin position="13"/>
        <end position="121"/>
    </location>
</feature>
<sequence>MDEHQALLIHQWMTKANHDLRSARRLYTDSPPLLDTAAYHCQQAAEKALKDYLLLHDIPFRKTHLLAPLLAECESLDTEFGMLAEATEVLIPFATAFRYPGDMLDPEQSDVAEAITLAEAVVAFVLTRMPETLTGDMPGRTGC</sequence>
<keyword evidence="3" id="KW-1185">Reference proteome</keyword>
<evidence type="ECO:0000313" key="3">
    <source>
        <dbReference type="Proteomes" id="UP000295717"/>
    </source>
</evidence>
<gene>
    <name evidence="2" type="ORF">EDC35_109176</name>
</gene>
<dbReference type="SUPFAM" id="SSF81593">
    <property type="entry name" value="Nucleotidyltransferase substrate binding subunit/domain"/>
    <property type="match status" value="1"/>
</dbReference>
<accession>A0A4R3MUX6</accession>
<proteinExistence type="predicted"/>
<dbReference type="OrthoDB" id="9810875at2"/>
<dbReference type="Pfam" id="PF05168">
    <property type="entry name" value="HEPN"/>
    <property type="match status" value="1"/>
</dbReference>
<comment type="caution">
    <text evidence="2">The sequence shown here is derived from an EMBL/GenBank/DDBJ whole genome shotgun (WGS) entry which is preliminary data.</text>
</comment>
<evidence type="ECO:0000313" key="2">
    <source>
        <dbReference type="EMBL" id="TCT19296.1"/>
    </source>
</evidence>
<protein>
    <submittedName>
        <fullName evidence="2">HEPN domain-containing protein</fullName>
    </submittedName>
</protein>
<organism evidence="2 3">
    <name type="scientific">Thiobaca trueperi</name>
    <dbReference type="NCBI Taxonomy" id="127458"/>
    <lineage>
        <taxon>Bacteria</taxon>
        <taxon>Pseudomonadati</taxon>
        <taxon>Pseudomonadota</taxon>
        <taxon>Gammaproteobacteria</taxon>
        <taxon>Chromatiales</taxon>
        <taxon>Chromatiaceae</taxon>
        <taxon>Thiobaca</taxon>
    </lineage>
</organism>
<reference evidence="2 3" key="1">
    <citation type="submission" date="2019-03" db="EMBL/GenBank/DDBJ databases">
        <title>Genomic Encyclopedia of Type Strains, Phase IV (KMG-IV): sequencing the most valuable type-strain genomes for metagenomic binning, comparative biology and taxonomic classification.</title>
        <authorList>
            <person name="Goeker M."/>
        </authorList>
    </citation>
    <scope>NUCLEOTIDE SEQUENCE [LARGE SCALE GENOMIC DNA]</scope>
    <source>
        <strain evidence="2 3">DSM 13587</strain>
    </source>
</reference>
<dbReference type="AlphaFoldDB" id="A0A4R3MUX6"/>
<evidence type="ECO:0000259" key="1">
    <source>
        <dbReference type="SMART" id="SM00748"/>
    </source>
</evidence>